<dbReference type="InterPro" id="IPR046469">
    <property type="entry name" value="SAM_HAT_N"/>
</dbReference>
<evidence type="ECO:0000256" key="2">
    <source>
        <dbReference type="ARBA" id="ARBA00024035"/>
    </source>
</evidence>
<evidence type="ECO:0000313" key="5">
    <source>
        <dbReference type="EMBL" id="RWX43670.1"/>
    </source>
</evidence>
<accession>A0A444IS75</accession>
<dbReference type="Gene3D" id="2.40.30.90">
    <property type="entry name" value="Bacterial fluorinating enzyme like"/>
    <property type="match status" value="1"/>
</dbReference>
<protein>
    <recommendedName>
        <fullName evidence="7">Adenosyl-chloride synthase</fullName>
    </recommendedName>
</protein>
<dbReference type="AlphaFoldDB" id="A0A444IS75"/>
<gene>
    <name evidence="5" type="ORF">H206_02602</name>
</gene>
<keyword evidence="6" id="KW-1185">Reference proteome</keyword>
<feature type="domain" description="S-adenosyl-l-methionine hydroxide adenosyltransferase C-terminal" evidence="4">
    <location>
        <begin position="178"/>
        <end position="275"/>
    </location>
</feature>
<dbReference type="PANTHER" id="PTHR35092">
    <property type="entry name" value="CHLORINASE MJ1651"/>
    <property type="match status" value="1"/>
</dbReference>
<dbReference type="EMBL" id="MTKO01000113">
    <property type="protein sequence ID" value="RWX43670.1"/>
    <property type="molecule type" value="Genomic_DNA"/>
</dbReference>
<dbReference type="Pfam" id="PF20257">
    <property type="entry name" value="SAM_HAT_C"/>
    <property type="match status" value="1"/>
</dbReference>
<dbReference type="Proteomes" id="UP000287853">
    <property type="component" value="Unassembled WGS sequence"/>
</dbReference>
<keyword evidence="1" id="KW-0949">S-adenosyl-L-methionine</keyword>
<sequence>MHPSGIISLITDFGLIDPYVGQMKGAILRRNPGVQLVDLSHAIPRQDIIGAAIVLHSSYAFFPPGTVHLIVVDPGVGSQRRMLVAEGDEQIFVAPDNGILSLFLRDQIINRVYLVEQSELFADTVSFTFHGRDIMGPVAASLAGGLVELAAVGSEVSPDSCVCLDLPVAHVSEGKITGQVLQVDHFGNIRTTIRSTDLEYLEHLKYLDPDGAGGSQRHQVQVNKQLVIQSLSTTYAEVEPGEMVALIDSAGYLEIAVNRGSAAELTRCCIGDPVQVDCWPEELPAR</sequence>
<feature type="domain" description="S-adenosyl-l-methionine hydroxide adenosyltransferase N-terminal" evidence="3">
    <location>
        <begin position="7"/>
        <end position="149"/>
    </location>
</feature>
<dbReference type="SUPFAM" id="SSF102522">
    <property type="entry name" value="Bacterial fluorinating enzyme, N-terminal domain"/>
    <property type="match status" value="1"/>
</dbReference>
<organism evidence="5 6">
    <name type="scientific">Candidatus Electrothrix aarhusensis</name>
    <dbReference type="NCBI Taxonomy" id="1859131"/>
    <lineage>
        <taxon>Bacteria</taxon>
        <taxon>Pseudomonadati</taxon>
        <taxon>Thermodesulfobacteriota</taxon>
        <taxon>Desulfobulbia</taxon>
        <taxon>Desulfobulbales</taxon>
        <taxon>Desulfobulbaceae</taxon>
        <taxon>Candidatus Electrothrix</taxon>
    </lineage>
</organism>
<comment type="similarity">
    <text evidence="2">Belongs to the SAM hydrolase / SAM-dependent halogenase family.</text>
</comment>
<dbReference type="InterPro" id="IPR002747">
    <property type="entry name" value="SAM_OH_AdoTrfase"/>
</dbReference>
<evidence type="ECO:0000313" key="6">
    <source>
        <dbReference type="Proteomes" id="UP000287853"/>
    </source>
</evidence>
<reference evidence="5 6" key="1">
    <citation type="submission" date="2017-01" db="EMBL/GenBank/DDBJ databases">
        <title>The cable genome- insights into the physiology and evolution of filamentous bacteria capable of sulfide oxidation via long distance electron transfer.</title>
        <authorList>
            <person name="Schreiber L."/>
            <person name="Bjerg J.T."/>
            <person name="Boggild A."/>
            <person name="Van De Vossenberg J."/>
            <person name="Meysman F."/>
            <person name="Nielsen L.P."/>
            <person name="Schramm A."/>
            <person name="Kjeldsen K.U."/>
        </authorList>
    </citation>
    <scope>NUCLEOTIDE SEQUENCE [LARGE SCALE GENOMIC DNA]</scope>
    <source>
        <strain evidence="5">MCF</strain>
    </source>
</reference>
<dbReference type="Gene3D" id="3.40.50.10790">
    <property type="entry name" value="S-adenosyl-l-methionine hydroxide adenosyltransferase, N-terminal"/>
    <property type="match status" value="1"/>
</dbReference>
<evidence type="ECO:0000259" key="4">
    <source>
        <dbReference type="Pfam" id="PF20257"/>
    </source>
</evidence>
<comment type="caution">
    <text evidence="5">The sequence shown here is derived from an EMBL/GenBank/DDBJ whole genome shotgun (WGS) entry which is preliminary data.</text>
</comment>
<name>A0A444IS75_9BACT</name>
<dbReference type="PANTHER" id="PTHR35092:SF1">
    <property type="entry name" value="CHLORINASE MJ1651"/>
    <property type="match status" value="1"/>
</dbReference>
<dbReference type="Pfam" id="PF01887">
    <property type="entry name" value="SAM_HAT_N"/>
    <property type="match status" value="1"/>
</dbReference>
<dbReference type="SUPFAM" id="SSF101852">
    <property type="entry name" value="Bacterial fluorinating enzyme, C-terminal domain"/>
    <property type="match status" value="1"/>
</dbReference>
<evidence type="ECO:0008006" key="7">
    <source>
        <dbReference type="Google" id="ProtNLM"/>
    </source>
</evidence>
<dbReference type="InterPro" id="IPR023227">
    <property type="entry name" value="SAM_OH_AdoTrfase_C_sf"/>
</dbReference>
<dbReference type="PIRSF" id="PIRSF006779">
    <property type="entry name" value="UCP006779"/>
    <property type="match status" value="1"/>
</dbReference>
<proteinExistence type="inferred from homology"/>
<dbReference type="InterPro" id="IPR023228">
    <property type="entry name" value="SAM_OH_AdoTrfase_N_sf"/>
</dbReference>
<evidence type="ECO:0000256" key="1">
    <source>
        <dbReference type="ARBA" id="ARBA00022691"/>
    </source>
</evidence>
<dbReference type="InterPro" id="IPR046470">
    <property type="entry name" value="SAM_HAT_C"/>
</dbReference>
<evidence type="ECO:0000259" key="3">
    <source>
        <dbReference type="Pfam" id="PF01887"/>
    </source>
</evidence>